<dbReference type="Proteomes" id="UP000724874">
    <property type="component" value="Unassembled WGS sequence"/>
</dbReference>
<dbReference type="EMBL" id="JADNYJ010000104">
    <property type="protein sequence ID" value="KAF8885096.1"/>
    <property type="molecule type" value="Genomic_DNA"/>
</dbReference>
<dbReference type="GO" id="GO:0016747">
    <property type="term" value="F:acyltransferase activity, transferring groups other than amino-acyl groups"/>
    <property type="evidence" value="ECO:0007669"/>
    <property type="project" value="InterPro"/>
</dbReference>
<dbReference type="PROSITE" id="PS51186">
    <property type="entry name" value="GNAT"/>
    <property type="match status" value="1"/>
</dbReference>
<name>A0A9P5NGN4_GYMJU</name>
<dbReference type="InterPro" id="IPR051531">
    <property type="entry name" value="N-acetyltransferase"/>
</dbReference>
<dbReference type="Gene3D" id="3.40.630.30">
    <property type="match status" value="1"/>
</dbReference>
<dbReference type="SUPFAM" id="SSF55729">
    <property type="entry name" value="Acyl-CoA N-acyltransferases (Nat)"/>
    <property type="match status" value="1"/>
</dbReference>
<gene>
    <name evidence="2" type="ORF">CPB84DRAFT_1788722</name>
</gene>
<protein>
    <submittedName>
        <fullName evidence="2">Acetyltransferase</fullName>
    </submittedName>
</protein>
<organism evidence="2 3">
    <name type="scientific">Gymnopilus junonius</name>
    <name type="common">Spectacular rustgill mushroom</name>
    <name type="synonym">Gymnopilus spectabilis subsp. junonius</name>
    <dbReference type="NCBI Taxonomy" id="109634"/>
    <lineage>
        <taxon>Eukaryota</taxon>
        <taxon>Fungi</taxon>
        <taxon>Dikarya</taxon>
        <taxon>Basidiomycota</taxon>
        <taxon>Agaricomycotina</taxon>
        <taxon>Agaricomycetes</taxon>
        <taxon>Agaricomycetidae</taxon>
        <taxon>Agaricales</taxon>
        <taxon>Agaricineae</taxon>
        <taxon>Hymenogastraceae</taxon>
        <taxon>Gymnopilus</taxon>
    </lineage>
</organism>
<dbReference type="OrthoDB" id="630895at2759"/>
<accession>A0A9P5NGN4</accession>
<dbReference type="PANTHER" id="PTHR43792">
    <property type="entry name" value="GNAT FAMILY, PUTATIVE (AFU_ORTHOLOGUE AFUA_3G00765)-RELATED-RELATED"/>
    <property type="match status" value="1"/>
</dbReference>
<dbReference type="InterPro" id="IPR016181">
    <property type="entry name" value="Acyl_CoA_acyltransferase"/>
</dbReference>
<feature type="domain" description="N-acetyltransferase" evidence="1">
    <location>
        <begin position="11"/>
        <end position="185"/>
    </location>
</feature>
<evidence type="ECO:0000259" key="1">
    <source>
        <dbReference type="PROSITE" id="PS51186"/>
    </source>
</evidence>
<evidence type="ECO:0000313" key="3">
    <source>
        <dbReference type="Proteomes" id="UP000724874"/>
    </source>
</evidence>
<dbReference type="PANTHER" id="PTHR43792:SF1">
    <property type="entry name" value="N-ACETYLTRANSFERASE DOMAIN-CONTAINING PROTEIN"/>
    <property type="match status" value="1"/>
</dbReference>
<dbReference type="AlphaFoldDB" id="A0A9P5NGN4"/>
<keyword evidence="3" id="KW-1185">Reference proteome</keyword>
<proteinExistence type="predicted"/>
<sequence length="188" mass="21256">MAQTDIWTERLFLRAAEERDLFAFKKFLRDPEAMKYWSTAPHTDIEQTKKFLDNMIKSPCNGVLDFVVCLPDASSTGISSGGSDECCAIPIGKAGIWNGQEIGFILSSEYWGKGYAFEALDAIIKQFWATNEREEATIKADVDPRNKRCLRLLKKLGFVEVGMAKNTYETHIGWCDSVYLEARKPSSH</sequence>
<comment type="caution">
    <text evidence="2">The sequence shown here is derived from an EMBL/GenBank/DDBJ whole genome shotgun (WGS) entry which is preliminary data.</text>
</comment>
<reference evidence="2" key="1">
    <citation type="submission" date="2020-11" db="EMBL/GenBank/DDBJ databases">
        <authorList>
            <consortium name="DOE Joint Genome Institute"/>
            <person name="Ahrendt S."/>
            <person name="Riley R."/>
            <person name="Andreopoulos W."/>
            <person name="LaButti K."/>
            <person name="Pangilinan J."/>
            <person name="Ruiz-duenas F.J."/>
            <person name="Barrasa J.M."/>
            <person name="Sanchez-Garcia M."/>
            <person name="Camarero S."/>
            <person name="Miyauchi S."/>
            <person name="Serrano A."/>
            <person name="Linde D."/>
            <person name="Babiker R."/>
            <person name="Drula E."/>
            <person name="Ayuso-Fernandez I."/>
            <person name="Pacheco R."/>
            <person name="Padilla G."/>
            <person name="Ferreira P."/>
            <person name="Barriuso J."/>
            <person name="Kellner H."/>
            <person name="Castanera R."/>
            <person name="Alfaro M."/>
            <person name="Ramirez L."/>
            <person name="Pisabarro A.G."/>
            <person name="Kuo A."/>
            <person name="Tritt A."/>
            <person name="Lipzen A."/>
            <person name="He G."/>
            <person name="Yan M."/>
            <person name="Ng V."/>
            <person name="Cullen D."/>
            <person name="Martin F."/>
            <person name="Rosso M.-N."/>
            <person name="Henrissat B."/>
            <person name="Hibbett D."/>
            <person name="Martinez A.T."/>
            <person name="Grigoriev I.V."/>
        </authorList>
    </citation>
    <scope>NUCLEOTIDE SEQUENCE</scope>
    <source>
        <strain evidence="2">AH 44721</strain>
    </source>
</reference>
<dbReference type="InterPro" id="IPR000182">
    <property type="entry name" value="GNAT_dom"/>
</dbReference>
<evidence type="ECO:0000313" key="2">
    <source>
        <dbReference type="EMBL" id="KAF8885096.1"/>
    </source>
</evidence>
<dbReference type="Pfam" id="PF13302">
    <property type="entry name" value="Acetyltransf_3"/>
    <property type="match status" value="1"/>
</dbReference>